<proteinExistence type="predicted"/>
<sequence>MQHASTHKRAFGLSLNSTLMIWDFDTEQMIKTISSDPADDDMLLSGNAVASADGRFVAFGIRGIRVLSAETLTIIWTKKLHQIDPLLSLHGISHIRFMDGNTRLVIVSDKGDKINSLKRNVAGEMFEWRTIIQQFEISTENGALCTWTVETPVHAMAVVEDQRFIAVGGRTGLVEVYNLRDGSQIISESVTHSISSLSYTQVCKVVAENITVAQPPGMGH</sequence>
<organism evidence="1 2">
    <name type="scientific">Physocladia obscura</name>
    <dbReference type="NCBI Taxonomy" id="109957"/>
    <lineage>
        <taxon>Eukaryota</taxon>
        <taxon>Fungi</taxon>
        <taxon>Fungi incertae sedis</taxon>
        <taxon>Chytridiomycota</taxon>
        <taxon>Chytridiomycota incertae sedis</taxon>
        <taxon>Chytridiomycetes</taxon>
        <taxon>Chytridiales</taxon>
        <taxon>Chytriomycetaceae</taxon>
        <taxon>Physocladia</taxon>
    </lineage>
</organism>
<evidence type="ECO:0000313" key="2">
    <source>
        <dbReference type="Proteomes" id="UP001211907"/>
    </source>
</evidence>
<keyword evidence="2" id="KW-1185">Reference proteome</keyword>
<protein>
    <submittedName>
        <fullName evidence="1">Uncharacterized protein</fullName>
    </submittedName>
</protein>
<name>A0AAD5T4M6_9FUNG</name>
<accession>A0AAD5T4M6</accession>
<dbReference type="InterPro" id="IPR015943">
    <property type="entry name" value="WD40/YVTN_repeat-like_dom_sf"/>
</dbReference>
<dbReference type="Proteomes" id="UP001211907">
    <property type="component" value="Unassembled WGS sequence"/>
</dbReference>
<comment type="caution">
    <text evidence="1">The sequence shown here is derived from an EMBL/GenBank/DDBJ whole genome shotgun (WGS) entry which is preliminary data.</text>
</comment>
<reference evidence="1" key="1">
    <citation type="submission" date="2020-05" db="EMBL/GenBank/DDBJ databases">
        <title>Phylogenomic resolution of chytrid fungi.</title>
        <authorList>
            <person name="Stajich J.E."/>
            <person name="Amses K."/>
            <person name="Simmons R."/>
            <person name="Seto K."/>
            <person name="Myers J."/>
            <person name="Bonds A."/>
            <person name="Quandt C.A."/>
            <person name="Barry K."/>
            <person name="Liu P."/>
            <person name="Grigoriev I."/>
            <person name="Longcore J.E."/>
            <person name="James T.Y."/>
        </authorList>
    </citation>
    <scope>NUCLEOTIDE SEQUENCE</scope>
    <source>
        <strain evidence="1">JEL0513</strain>
    </source>
</reference>
<gene>
    <name evidence="1" type="ORF">HK100_010900</name>
</gene>
<dbReference type="SUPFAM" id="SSF50969">
    <property type="entry name" value="YVTN repeat-like/Quinoprotein amine dehydrogenase"/>
    <property type="match status" value="1"/>
</dbReference>
<dbReference type="InterPro" id="IPR011044">
    <property type="entry name" value="Quino_amine_DH_bsu"/>
</dbReference>
<evidence type="ECO:0000313" key="1">
    <source>
        <dbReference type="EMBL" id="KAJ3125263.1"/>
    </source>
</evidence>
<dbReference type="AlphaFoldDB" id="A0AAD5T4M6"/>
<dbReference type="Gene3D" id="2.130.10.10">
    <property type="entry name" value="YVTN repeat-like/Quinoprotein amine dehydrogenase"/>
    <property type="match status" value="1"/>
</dbReference>
<dbReference type="EMBL" id="JADGJH010000620">
    <property type="protein sequence ID" value="KAJ3125263.1"/>
    <property type="molecule type" value="Genomic_DNA"/>
</dbReference>